<dbReference type="EC" id="2.7.7.6" evidence="1"/>
<evidence type="ECO:0000313" key="8">
    <source>
        <dbReference type="EMBL" id="ORX96701.1"/>
    </source>
</evidence>
<gene>
    <name evidence="8" type="ORF">K493DRAFT_300790</name>
</gene>
<accession>A0A1Y1YF80</accession>
<evidence type="ECO:0000256" key="4">
    <source>
        <dbReference type="ARBA" id="ARBA00022695"/>
    </source>
</evidence>
<feature type="domain" description="RNA polymerase N-terminal" evidence="7">
    <location>
        <begin position="74"/>
        <end position="255"/>
    </location>
</feature>
<comment type="caution">
    <text evidence="8">The sequence shown here is derived from an EMBL/GenBank/DDBJ whole genome shotgun (WGS) entry which is preliminary data.</text>
</comment>
<organism evidence="8 9">
    <name type="scientific">Basidiobolus meristosporus CBS 931.73</name>
    <dbReference type="NCBI Taxonomy" id="1314790"/>
    <lineage>
        <taxon>Eukaryota</taxon>
        <taxon>Fungi</taxon>
        <taxon>Fungi incertae sedis</taxon>
        <taxon>Zoopagomycota</taxon>
        <taxon>Entomophthoromycotina</taxon>
        <taxon>Basidiobolomycetes</taxon>
        <taxon>Basidiobolales</taxon>
        <taxon>Basidiobolaceae</taxon>
        <taxon>Basidiobolus</taxon>
    </lineage>
</organism>
<dbReference type="GO" id="GO:0003677">
    <property type="term" value="F:DNA binding"/>
    <property type="evidence" value="ECO:0007669"/>
    <property type="project" value="InterPro"/>
</dbReference>
<dbReference type="SUPFAM" id="SSF64484">
    <property type="entry name" value="beta and beta-prime subunits of DNA dependent RNA-polymerase"/>
    <property type="match status" value="1"/>
</dbReference>
<dbReference type="Gene3D" id="2.40.40.20">
    <property type="match status" value="1"/>
</dbReference>
<dbReference type="AlphaFoldDB" id="A0A1Y1YF80"/>
<evidence type="ECO:0000256" key="6">
    <source>
        <dbReference type="ARBA" id="ARBA00048552"/>
    </source>
</evidence>
<keyword evidence="5" id="KW-0804">Transcription</keyword>
<keyword evidence="4" id="KW-0548">Nucleotidyltransferase</keyword>
<dbReference type="InterPro" id="IPR000722">
    <property type="entry name" value="RNA_pol_asu"/>
</dbReference>
<evidence type="ECO:0000259" key="7">
    <source>
        <dbReference type="SMART" id="SM00663"/>
    </source>
</evidence>
<evidence type="ECO:0000256" key="5">
    <source>
        <dbReference type="ARBA" id="ARBA00023163"/>
    </source>
</evidence>
<dbReference type="EMBL" id="MCFE01000148">
    <property type="protein sequence ID" value="ORX96701.1"/>
    <property type="molecule type" value="Genomic_DNA"/>
</dbReference>
<dbReference type="SMART" id="SM00663">
    <property type="entry name" value="RPOLA_N"/>
    <property type="match status" value="1"/>
</dbReference>
<dbReference type="InParanoid" id="A0A1Y1YF80"/>
<dbReference type="PANTHER" id="PTHR19376:SF32">
    <property type="entry name" value="DNA-DIRECTED RNA POLYMERASE III SUBUNIT RPC1"/>
    <property type="match status" value="1"/>
</dbReference>
<dbReference type="InterPro" id="IPR006592">
    <property type="entry name" value="RNA_pol_N"/>
</dbReference>
<dbReference type="Pfam" id="PF00623">
    <property type="entry name" value="RNA_pol_Rpb1_2"/>
    <property type="match status" value="1"/>
</dbReference>
<dbReference type="STRING" id="1314790.A0A1Y1YF80"/>
<protein>
    <recommendedName>
        <fullName evidence="1">DNA-directed RNA polymerase</fullName>
        <ecNumber evidence="1">2.7.7.6</ecNumber>
    </recommendedName>
</protein>
<dbReference type="GO" id="GO:0006351">
    <property type="term" value="P:DNA-templated transcription"/>
    <property type="evidence" value="ECO:0007669"/>
    <property type="project" value="InterPro"/>
</dbReference>
<keyword evidence="3" id="KW-0808">Transferase</keyword>
<keyword evidence="2" id="KW-0240">DNA-directed RNA polymerase</keyword>
<dbReference type="Proteomes" id="UP000193498">
    <property type="component" value="Unassembled WGS sequence"/>
</dbReference>
<dbReference type="OrthoDB" id="2269210at2759"/>
<evidence type="ECO:0000256" key="3">
    <source>
        <dbReference type="ARBA" id="ARBA00022679"/>
    </source>
</evidence>
<reference evidence="8 9" key="1">
    <citation type="submission" date="2016-07" db="EMBL/GenBank/DDBJ databases">
        <title>Pervasive Adenine N6-methylation of Active Genes in Fungi.</title>
        <authorList>
            <consortium name="DOE Joint Genome Institute"/>
            <person name="Mondo S.J."/>
            <person name="Dannebaum R.O."/>
            <person name="Kuo R.C."/>
            <person name="Labutti K."/>
            <person name="Haridas S."/>
            <person name="Kuo A."/>
            <person name="Salamov A."/>
            <person name="Ahrendt S.R."/>
            <person name="Lipzen A."/>
            <person name="Sullivan W."/>
            <person name="Andreopoulos W.B."/>
            <person name="Clum A."/>
            <person name="Lindquist E."/>
            <person name="Daum C."/>
            <person name="Ramamoorthy G.K."/>
            <person name="Gryganskyi A."/>
            <person name="Culley D."/>
            <person name="Magnuson J.K."/>
            <person name="James T.Y."/>
            <person name="O'Malley M.A."/>
            <person name="Stajich J.E."/>
            <person name="Spatafora J.W."/>
            <person name="Visel A."/>
            <person name="Grigoriev I.V."/>
        </authorList>
    </citation>
    <scope>NUCLEOTIDE SEQUENCE [LARGE SCALE GENOMIC DNA]</scope>
    <source>
        <strain evidence="8 9">CBS 931.73</strain>
    </source>
</reference>
<sequence>MCSSCGINVTNHDETKCPQCKAKLFCSYSVTRDGLVLRKPTSKSSQESGIKISLDKICSALEKNSKLYDKSNITNYIIKYILIPPIQTCSPEDPEYMSDLSTKYTQLVNYAKKGEVHNIYHAYSKIVGTKRTEGMAKFLSGKNGIFRDIMLGKRTERSACSVITGDPCLDYNTIYIPKYISDNIRIPICIHKHNLKSFSNHKIIFISNNKVPIDNPNLIFVNQTYEKLLLDDDKVLINRQPSLTKTSVLGFKAKI</sequence>
<name>A0A1Y1YF80_9FUNG</name>
<dbReference type="GO" id="GO:0003899">
    <property type="term" value="F:DNA-directed RNA polymerase activity"/>
    <property type="evidence" value="ECO:0007669"/>
    <property type="project" value="UniProtKB-EC"/>
</dbReference>
<proteinExistence type="predicted"/>
<evidence type="ECO:0000256" key="1">
    <source>
        <dbReference type="ARBA" id="ARBA00012418"/>
    </source>
</evidence>
<dbReference type="InterPro" id="IPR045867">
    <property type="entry name" value="DNA-dir_RpoC_beta_prime"/>
</dbReference>
<dbReference type="PANTHER" id="PTHR19376">
    <property type="entry name" value="DNA-DIRECTED RNA POLYMERASE"/>
    <property type="match status" value="1"/>
</dbReference>
<evidence type="ECO:0000256" key="2">
    <source>
        <dbReference type="ARBA" id="ARBA00022478"/>
    </source>
</evidence>
<evidence type="ECO:0000313" key="9">
    <source>
        <dbReference type="Proteomes" id="UP000193498"/>
    </source>
</evidence>
<dbReference type="GO" id="GO:0000428">
    <property type="term" value="C:DNA-directed RNA polymerase complex"/>
    <property type="evidence" value="ECO:0007669"/>
    <property type="project" value="UniProtKB-KW"/>
</dbReference>
<comment type="catalytic activity">
    <reaction evidence="6">
        <text>RNA(n) + a ribonucleoside 5'-triphosphate = RNA(n+1) + diphosphate</text>
        <dbReference type="Rhea" id="RHEA:21248"/>
        <dbReference type="Rhea" id="RHEA-COMP:14527"/>
        <dbReference type="Rhea" id="RHEA-COMP:17342"/>
        <dbReference type="ChEBI" id="CHEBI:33019"/>
        <dbReference type="ChEBI" id="CHEBI:61557"/>
        <dbReference type="ChEBI" id="CHEBI:140395"/>
        <dbReference type="EC" id="2.7.7.6"/>
    </reaction>
</comment>
<keyword evidence="9" id="KW-1185">Reference proteome</keyword>